<accession>A0A7Z8CXF4</accession>
<dbReference type="Proteomes" id="UP000297938">
    <property type="component" value="Unassembled WGS sequence"/>
</dbReference>
<name>A0A7Z8CXF4_CARDV</name>
<organism evidence="1 2">
    <name type="scientific">Carnobacterium divergens</name>
    <name type="common">Lactobacillus divergens</name>
    <dbReference type="NCBI Taxonomy" id="2748"/>
    <lineage>
        <taxon>Bacteria</taxon>
        <taxon>Bacillati</taxon>
        <taxon>Bacillota</taxon>
        <taxon>Bacilli</taxon>
        <taxon>Lactobacillales</taxon>
        <taxon>Carnobacteriaceae</taxon>
        <taxon>Carnobacterium</taxon>
    </lineage>
</organism>
<dbReference type="AlphaFoldDB" id="A0A7Z8CXF4"/>
<evidence type="ECO:0000313" key="2">
    <source>
        <dbReference type="Proteomes" id="UP000297938"/>
    </source>
</evidence>
<reference evidence="1 2" key="1">
    <citation type="journal article" date="2018" name="Int. J. Food Microbiol.">
        <title>Growth of Carnobacterium spp. isolated from chilled vacuum-packaged meat under relevant acidic conditions.</title>
        <authorList>
            <person name="Zhang P."/>
            <person name="Badoni M."/>
            <person name="Ganzle M."/>
            <person name="Yang X."/>
        </authorList>
    </citation>
    <scope>NUCLEOTIDE SEQUENCE [LARGE SCALE GENOMIC DNA]</scope>
    <source>
        <strain evidence="1 2">B2</strain>
    </source>
</reference>
<proteinExistence type="predicted"/>
<sequence>MRNYYFLEYGSSKCVSVVENDLEERFKLEFNKHGDHLLGSCINYSGKYADQMLIKQNLYGEEWQYPEYKEYETIVAISFVEGRDKEKINKIETIKKWFTELEHVQLLKEETLKG</sequence>
<dbReference type="EMBL" id="NRPP01000017">
    <property type="protein sequence ID" value="TFJ25080.1"/>
    <property type="molecule type" value="Genomic_DNA"/>
</dbReference>
<comment type="caution">
    <text evidence="1">The sequence shown here is derived from an EMBL/GenBank/DDBJ whole genome shotgun (WGS) entry which is preliminary data.</text>
</comment>
<gene>
    <name evidence="1" type="ORF">CKN69_10705</name>
</gene>
<evidence type="ECO:0000313" key="1">
    <source>
        <dbReference type="EMBL" id="TFJ25080.1"/>
    </source>
</evidence>
<protein>
    <submittedName>
        <fullName evidence="1">Uncharacterized protein</fullName>
    </submittedName>
</protein>
<dbReference type="RefSeq" id="WP_135026360.1">
    <property type="nucleotide sequence ID" value="NZ_JBFUWK010000004.1"/>
</dbReference>